<dbReference type="Pfam" id="PF00612">
    <property type="entry name" value="IQ"/>
    <property type="match status" value="2"/>
</dbReference>
<feature type="compositionally biased region" description="Low complexity" evidence="4">
    <location>
        <begin position="327"/>
        <end position="338"/>
    </location>
</feature>
<dbReference type="AlphaFoldDB" id="A0A3B6DKA5"/>
<feature type="region of interest" description="Disordered" evidence="4">
    <location>
        <begin position="13"/>
        <end position="56"/>
    </location>
</feature>
<evidence type="ECO:0000256" key="4">
    <source>
        <dbReference type="SAM" id="MobiDB-lite"/>
    </source>
</evidence>
<evidence type="ECO:0000256" key="3">
    <source>
        <dbReference type="ARBA" id="ARBA00024378"/>
    </source>
</evidence>
<keyword evidence="7" id="KW-1185">Reference proteome</keyword>
<dbReference type="PANTHER" id="PTHR32295">
    <property type="entry name" value="IQ-DOMAIN 5-RELATED"/>
    <property type="match status" value="1"/>
</dbReference>
<feature type="region of interest" description="Disordered" evidence="4">
    <location>
        <begin position="193"/>
        <end position="251"/>
    </location>
</feature>
<keyword evidence="1" id="KW-0112">Calmodulin-binding</keyword>
<dbReference type="Gramene" id="TraesWEE_scaffold_070884_01G000100.1">
    <property type="protein sequence ID" value="TraesWEE_scaffold_070884_01G000100.1"/>
    <property type="gene ID" value="TraesWEE_scaffold_070884_01G000100"/>
</dbReference>
<evidence type="ECO:0000256" key="2">
    <source>
        <dbReference type="ARBA" id="ARBA00024341"/>
    </source>
</evidence>
<dbReference type="PROSITE" id="PS50096">
    <property type="entry name" value="IQ"/>
    <property type="match status" value="2"/>
</dbReference>
<reference evidence="6" key="2">
    <citation type="submission" date="2018-10" db="UniProtKB">
        <authorList>
            <consortium name="EnsemblPlants"/>
        </authorList>
    </citation>
    <scope>IDENTIFICATION</scope>
</reference>
<proteinExistence type="inferred from homology"/>
<dbReference type="Gramene" id="TraesMAC2D03G01264190.1">
    <property type="protein sequence ID" value="TraesMAC2D03G01264190.1"/>
    <property type="gene ID" value="TraesMAC2D03G01264190"/>
</dbReference>
<gene>
    <name evidence="6" type="primary">LOC123050087</name>
</gene>
<evidence type="ECO:0000313" key="7">
    <source>
        <dbReference type="Proteomes" id="UP000019116"/>
    </source>
</evidence>
<evidence type="ECO:0000313" key="6">
    <source>
        <dbReference type="EnsemblPlants" id="TraesCS2D02G470000.1"/>
    </source>
</evidence>
<dbReference type="OrthoDB" id="685302at2759"/>
<comment type="similarity">
    <text evidence="2">Belongs to the IQD family.</text>
</comment>
<dbReference type="OMA" id="AAHGYHH"/>
<dbReference type="Gene3D" id="1.20.5.190">
    <property type="match status" value="1"/>
</dbReference>
<feature type="compositionally biased region" description="Basic and acidic residues" evidence="4">
    <location>
        <begin position="215"/>
        <end position="238"/>
    </location>
</feature>
<feature type="region of interest" description="Disordered" evidence="4">
    <location>
        <begin position="326"/>
        <end position="377"/>
    </location>
</feature>
<dbReference type="SMART" id="SM00015">
    <property type="entry name" value="IQ"/>
    <property type="match status" value="2"/>
</dbReference>
<dbReference type="Gramene" id="TraesCS2D02G470000.1">
    <property type="protein sequence ID" value="TraesCS2D02G470000.1"/>
    <property type="gene ID" value="TraesCS2D02G470000"/>
</dbReference>
<accession>A0A3B6DKA5</accession>
<dbReference type="GeneID" id="123050087"/>
<dbReference type="InterPro" id="IPR025064">
    <property type="entry name" value="DUF4005"/>
</dbReference>
<evidence type="ECO:0000256" key="1">
    <source>
        <dbReference type="ARBA" id="ARBA00022860"/>
    </source>
</evidence>
<dbReference type="Gramene" id="TraesCS2D03G1050700.1">
    <property type="protein sequence ID" value="TraesCS2D03G1050700.1.CDS"/>
    <property type="gene ID" value="TraesCS2D03G1050700"/>
</dbReference>
<organism evidence="6">
    <name type="scientific">Triticum aestivum</name>
    <name type="common">Wheat</name>
    <dbReference type="NCBI Taxonomy" id="4565"/>
    <lineage>
        <taxon>Eukaryota</taxon>
        <taxon>Viridiplantae</taxon>
        <taxon>Streptophyta</taxon>
        <taxon>Embryophyta</taxon>
        <taxon>Tracheophyta</taxon>
        <taxon>Spermatophyta</taxon>
        <taxon>Magnoliopsida</taxon>
        <taxon>Liliopsida</taxon>
        <taxon>Poales</taxon>
        <taxon>Poaceae</taxon>
        <taxon>BOP clade</taxon>
        <taxon>Pooideae</taxon>
        <taxon>Triticodae</taxon>
        <taxon>Triticeae</taxon>
        <taxon>Triticinae</taxon>
        <taxon>Triticum</taxon>
    </lineage>
</organism>
<dbReference type="RefSeq" id="XP_044328866.1">
    <property type="nucleotide sequence ID" value="XM_044472931.1"/>
</dbReference>
<dbReference type="CDD" id="cd23767">
    <property type="entry name" value="IQCD"/>
    <property type="match status" value="1"/>
</dbReference>
<evidence type="ECO:0000259" key="5">
    <source>
        <dbReference type="Pfam" id="PF13178"/>
    </source>
</evidence>
<comment type="subunit">
    <text evidence="3">Binds to multiple calmodulin (CaM) in the presence of Ca(2+) and CaM-like proteins.</text>
</comment>
<feature type="domain" description="DUF4005" evidence="5">
    <location>
        <begin position="314"/>
        <end position="370"/>
    </location>
</feature>
<dbReference type="PANTHER" id="PTHR32295:SF285">
    <property type="entry name" value="OS10G0420200 PROTEIN"/>
    <property type="match status" value="1"/>
</dbReference>
<dbReference type="Pfam" id="PF13178">
    <property type="entry name" value="DUF4005"/>
    <property type="match status" value="1"/>
</dbReference>
<reference evidence="6" key="1">
    <citation type="submission" date="2018-08" db="EMBL/GenBank/DDBJ databases">
        <authorList>
            <person name="Rossello M."/>
        </authorList>
    </citation>
    <scope>NUCLEOTIDE SEQUENCE [LARGE SCALE GENOMIC DNA]</scope>
    <source>
        <strain evidence="6">cv. Chinese Spring</strain>
    </source>
</reference>
<dbReference type="Proteomes" id="UP000019116">
    <property type="component" value="Chromosome 2D"/>
</dbReference>
<protein>
    <recommendedName>
        <fullName evidence="5">DUF4005 domain-containing protein</fullName>
    </recommendedName>
</protein>
<dbReference type="GO" id="GO:0005516">
    <property type="term" value="F:calmodulin binding"/>
    <property type="evidence" value="ECO:0007669"/>
    <property type="project" value="UniProtKB-KW"/>
</dbReference>
<name>A0A3B6DKA5_WHEAT</name>
<dbReference type="Gramene" id="TraesSTA2D03G01255100.1">
    <property type="protein sequence ID" value="TraesSTA2D03G01255100.1"/>
    <property type="gene ID" value="TraesSTA2D03G01255100"/>
</dbReference>
<dbReference type="EnsemblPlants" id="TraesCS2D02G470000.1">
    <property type="protein sequence ID" value="TraesCS2D02G470000.1"/>
    <property type="gene ID" value="TraesCS2D02G470000"/>
</dbReference>
<dbReference type="Gramene" id="TraesLAC2D03G01217770.1">
    <property type="protein sequence ID" value="TraesLAC2D03G01217770.1"/>
    <property type="gene ID" value="TraesLAC2D03G01217770"/>
</dbReference>
<dbReference type="InterPro" id="IPR000048">
    <property type="entry name" value="IQ_motif_EF-hand-BS"/>
</dbReference>
<sequence>MGKAARWLRSILAGKKDGGRRGGKRGQAQCDSTPLAELPAAASPREKRRWSFRRPAAAVKTAAGPSPLAQEAGGLSVTVSERELEQSKRAVAVAMATAAAADAAVIRLTPPEAEDDLNLYATPVQEAAAARIQATFRGYLARKALCALRGLVKLQALIRGHLVRKQARATLRRMQALLMAQNRVRAQRMRMLEEEDHAAAPVDRRSPQHPRRRRSYEMDRSGEEHAKIVEMDMGEPPRRGRSSCSVAASEPWSRERRRAECYGPGHGQCSPAPSAAFTEITTPRAYSGHFEDFEPATARVSAYVPAGYADEGESASEFCPNYMANTQSSRAKARSQSAPKQRPDSPSPLERQPSRRRGGPAPLPRSVKMQRSSSHVGVPSSAAAMYAQYYPWAVKLDRSSASLHESECGSTSSVLTAATTVGYSRSMVGFEVHRNQY</sequence>
<dbReference type="Gramene" id="TraesNOR2D03G01282660.1">
    <property type="protein sequence ID" value="TraesNOR2D03G01282660.1"/>
    <property type="gene ID" value="TraesNOR2D03G01282660"/>
</dbReference>